<dbReference type="SUPFAM" id="SSF158682">
    <property type="entry name" value="TerB-like"/>
    <property type="match status" value="1"/>
</dbReference>
<dbReference type="KEGG" id="cbau:H1R16_05560"/>
<evidence type="ECO:0000313" key="2">
    <source>
        <dbReference type="EMBL" id="QMS99466.1"/>
    </source>
</evidence>
<proteinExistence type="predicted"/>
<organism evidence="2 3">
    <name type="scientific">Marnyiella aurantia</name>
    <dbReference type="NCBI Taxonomy" id="2758037"/>
    <lineage>
        <taxon>Bacteria</taxon>
        <taxon>Pseudomonadati</taxon>
        <taxon>Bacteroidota</taxon>
        <taxon>Flavobacteriia</taxon>
        <taxon>Flavobacteriales</taxon>
        <taxon>Weeksellaceae</taxon>
        <taxon>Marnyiella</taxon>
    </lineage>
</organism>
<dbReference type="InterPro" id="IPR029024">
    <property type="entry name" value="TerB-like"/>
</dbReference>
<evidence type="ECO:0000313" key="3">
    <source>
        <dbReference type="Proteomes" id="UP000515349"/>
    </source>
</evidence>
<sequence>MSELISWDNLMENSLKLPGIKVNRDEYLKDVFRSYGDISTLSERRPVDVFGDVIIDKVAKASINKHLLGVTSASAAAGIPGGFAMLGTVPADLAQYYYHVVIIAQKLGYIYGWPDLLDEKQQFSESSRNILTLFVGVMLGAGAANKAVTEVGKKLSMQVAKRLPQQALTKTAYYPIIKQVGKWIGMKVTKETFAKGASKFIPVLGGVLSGGLTFFTFKPMANKLHAKLKEDANSYNFYGSAGAQDSRTESDYEDVQYEDFTNGSEEVKINIEFVKIQALINIAKIDFELHNQEIEFISNLVEDSELCDDEKMALVGQLHSKDLVEIDLSIFLGNDLYALTLIESLASLIKIDGIIKSVEKIYFYKIARELGFTRDDVSDMLQEEIVPDDITARPV</sequence>
<reference evidence="1" key="3">
    <citation type="submission" date="2020-07" db="EMBL/GenBank/DDBJ databases">
        <authorList>
            <person name="Yang C."/>
        </authorList>
    </citation>
    <scope>NUCLEOTIDE SEQUENCE</scope>
    <source>
        <strain evidence="1">Cx-624</strain>
    </source>
</reference>
<protein>
    <submittedName>
        <fullName evidence="2">TerB family tellurite resistance protein</fullName>
    </submittedName>
</protein>
<name>A0A7D7QZH8_9FLAO</name>
<dbReference type="EMBL" id="CP059472">
    <property type="protein sequence ID" value="QMS99466.1"/>
    <property type="molecule type" value="Genomic_DNA"/>
</dbReference>
<gene>
    <name evidence="2" type="ORF">H1R16_05560</name>
    <name evidence="1" type="ORF">H2507_11770</name>
</gene>
<dbReference type="AlphaFoldDB" id="A0A7D7QZH8"/>
<keyword evidence="4" id="KW-1185">Reference proteome</keyword>
<dbReference type="Proteomes" id="UP000515349">
    <property type="component" value="Chromosome"/>
</dbReference>
<accession>A0A7D7QZH8</accession>
<reference evidence="4" key="2">
    <citation type="submission" date="2020-07" db="EMBL/GenBank/DDBJ databases">
        <title>Flavobacterium sp. xlx-214.</title>
        <authorList>
            <person name="Yang C."/>
        </authorList>
    </citation>
    <scope>NUCLEOTIDE SEQUENCE [LARGE SCALE GENOMIC DNA]</scope>
    <source>
        <strain evidence="4">CX-624</strain>
    </source>
</reference>
<dbReference type="Gene3D" id="1.10.3680.10">
    <property type="entry name" value="TerB-like"/>
    <property type="match status" value="1"/>
</dbReference>
<dbReference type="Proteomes" id="UP000539710">
    <property type="component" value="Unassembled WGS sequence"/>
</dbReference>
<dbReference type="EMBL" id="JACEUX010000005">
    <property type="protein sequence ID" value="MBA5247843.1"/>
    <property type="molecule type" value="Genomic_DNA"/>
</dbReference>
<dbReference type="RefSeq" id="WP_181887942.1">
    <property type="nucleotide sequence ID" value="NZ_CP059472.1"/>
</dbReference>
<reference evidence="2 3" key="1">
    <citation type="submission" date="2020-07" db="EMBL/GenBank/DDBJ databases">
        <title>Chryseobacterium sp.cx-624.</title>
        <authorList>
            <person name="Yang C."/>
        </authorList>
    </citation>
    <scope>NUCLEOTIDE SEQUENCE [LARGE SCALE GENOMIC DNA]</scope>
    <source>
        <strain evidence="3">cx-624</strain>
        <strain evidence="2">Cx-624</strain>
    </source>
</reference>
<evidence type="ECO:0000313" key="4">
    <source>
        <dbReference type="Proteomes" id="UP000539710"/>
    </source>
</evidence>
<dbReference type="CDD" id="cd07177">
    <property type="entry name" value="terB_like"/>
    <property type="match status" value="1"/>
</dbReference>
<evidence type="ECO:0000313" key="1">
    <source>
        <dbReference type="EMBL" id="MBA5247843.1"/>
    </source>
</evidence>